<dbReference type="EMBL" id="UINC01001083">
    <property type="protein sequence ID" value="SUZ70194.1"/>
    <property type="molecule type" value="Genomic_DNA"/>
</dbReference>
<dbReference type="Gene3D" id="2.60.120.330">
    <property type="entry name" value="B-lactam Antibiotic, Isopenicillin N Synthase, Chain"/>
    <property type="match status" value="1"/>
</dbReference>
<reference evidence="2" key="1">
    <citation type="submission" date="2018-05" db="EMBL/GenBank/DDBJ databases">
        <authorList>
            <person name="Lanie J.A."/>
            <person name="Ng W.-L."/>
            <person name="Kazmierczak K.M."/>
            <person name="Andrzejewski T.M."/>
            <person name="Davidsen T.M."/>
            <person name="Wayne K.J."/>
            <person name="Tettelin H."/>
            <person name="Glass J.I."/>
            <person name="Rusch D."/>
            <person name="Podicherti R."/>
            <person name="Tsui H.-C.T."/>
            <person name="Winkler M.E."/>
        </authorList>
    </citation>
    <scope>NUCLEOTIDE SEQUENCE</scope>
</reference>
<proteinExistence type="predicted"/>
<dbReference type="SUPFAM" id="SSF51197">
    <property type="entry name" value="Clavaminate synthase-like"/>
    <property type="match status" value="1"/>
</dbReference>
<dbReference type="InterPro" id="IPR044861">
    <property type="entry name" value="IPNS-like_FE2OG_OXY"/>
</dbReference>
<sequence length="327" mass="37790">MYNKKKSKKSESIQNLPKNLPPSIDVNLLFGDDKDLAKAAEAMHKACLETGFFCIRNLNSHLTASNELLATMKKFFSLPDDSPLKQSINTTGTNNSYGWMPKFQEPAYQPGTLAHVESFDCGRRRKIKENKNFRESRWPDIPQFREIARKVWDEYTQIGMAVLRAISLNLHQDMNFLAQRCDSQDLSTMRLLHYPPKTKLVSKVKNVGISAHKDFECMTLISQTHPGLELKDINGNWCHAPNGNDQIVVMLGEMLERWTNGFYQATEHRVKNNNWRRYSTVMFFGVNDDVIIEPMNQFITKENPSNYLPIKQRKHINSMLGYAEKNR</sequence>
<gene>
    <name evidence="2" type="ORF">METZ01_LOCUS23048</name>
</gene>
<name>A0A381PU66_9ZZZZ</name>
<protein>
    <recommendedName>
        <fullName evidence="1">Fe2OG dioxygenase domain-containing protein</fullName>
    </recommendedName>
</protein>
<organism evidence="2">
    <name type="scientific">marine metagenome</name>
    <dbReference type="NCBI Taxonomy" id="408172"/>
    <lineage>
        <taxon>unclassified sequences</taxon>
        <taxon>metagenomes</taxon>
        <taxon>ecological metagenomes</taxon>
    </lineage>
</organism>
<evidence type="ECO:0000313" key="2">
    <source>
        <dbReference type="EMBL" id="SUZ70194.1"/>
    </source>
</evidence>
<dbReference type="InterPro" id="IPR005123">
    <property type="entry name" value="Oxoglu/Fe-dep_dioxygenase_dom"/>
</dbReference>
<dbReference type="PRINTS" id="PR00682">
    <property type="entry name" value="IPNSYNTHASE"/>
</dbReference>
<dbReference type="Pfam" id="PF14226">
    <property type="entry name" value="DIOX_N"/>
    <property type="match status" value="1"/>
</dbReference>
<feature type="domain" description="Fe2OG dioxygenase" evidence="1">
    <location>
        <begin position="185"/>
        <end position="286"/>
    </location>
</feature>
<dbReference type="PANTHER" id="PTHR47990">
    <property type="entry name" value="2-OXOGLUTARATE (2OG) AND FE(II)-DEPENDENT OXYGENASE SUPERFAMILY PROTEIN-RELATED"/>
    <property type="match status" value="1"/>
</dbReference>
<feature type="non-terminal residue" evidence="2">
    <location>
        <position position="1"/>
    </location>
</feature>
<accession>A0A381PU66</accession>
<dbReference type="InterPro" id="IPR027443">
    <property type="entry name" value="IPNS-like_sf"/>
</dbReference>
<evidence type="ECO:0000259" key="1">
    <source>
        <dbReference type="PROSITE" id="PS51471"/>
    </source>
</evidence>
<dbReference type="InterPro" id="IPR050231">
    <property type="entry name" value="Iron_ascorbate_oxido_reductase"/>
</dbReference>
<dbReference type="PROSITE" id="PS51471">
    <property type="entry name" value="FE2OG_OXY"/>
    <property type="match status" value="1"/>
</dbReference>
<feature type="non-terminal residue" evidence="2">
    <location>
        <position position="327"/>
    </location>
</feature>
<dbReference type="AlphaFoldDB" id="A0A381PU66"/>
<dbReference type="InterPro" id="IPR026992">
    <property type="entry name" value="DIOX_N"/>
</dbReference>
<dbReference type="Pfam" id="PF03171">
    <property type="entry name" value="2OG-FeII_Oxy"/>
    <property type="match status" value="1"/>
</dbReference>